<reference evidence="1" key="1">
    <citation type="submission" date="2022-07" db="EMBL/GenBank/DDBJ databases">
        <title>Phylogenomic reconstructions and comparative analyses of Kickxellomycotina fungi.</title>
        <authorList>
            <person name="Reynolds N.K."/>
            <person name="Stajich J.E."/>
            <person name="Barry K."/>
            <person name="Grigoriev I.V."/>
            <person name="Crous P."/>
            <person name="Smith M.E."/>
        </authorList>
    </citation>
    <scope>NUCLEOTIDE SEQUENCE</scope>
    <source>
        <strain evidence="1">Benny 63K</strain>
    </source>
</reference>
<feature type="non-terminal residue" evidence="1">
    <location>
        <position position="1"/>
    </location>
</feature>
<sequence>PALVPASAAYNSTVGSAISALVPSKRPLAVMNSGDAVVSSVVQGQSKSPNSLGDNGMAFGDAVASSSISGSAAVNGGDEPSGNIHFEPRKRGRQSSSSPIAGKRQQLSAKASNGDAATDEMEDGEEPEDGEVFEDEELANAGGTKSRANEDVVMDSGKVKHE</sequence>
<organism evidence="1 2">
    <name type="scientific">Kickxella alabastrina</name>
    <dbReference type="NCBI Taxonomy" id="61397"/>
    <lineage>
        <taxon>Eukaryota</taxon>
        <taxon>Fungi</taxon>
        <taxon>Fungi incertae sedis</taxon>
        <taxon>Zoopagomycota</taxon>
        <taxon>Kickxellomycotina</taxon>
        <taxon>Kickxellomycetes</taxon>
        <taxon>Kickxellales</taxon>
        <taxon>Kickxellaceae</taxon>
        <taxon>Kickxella</taxon>
    </lineage>
</organism>
<name>A0ACC1HWP4_9FUNG</name>
<keyword evidence="2" id="KW-1185">Reference proteome</keyword>
<evidence type="ECO:0000313" key="1">
    <source>
        <dbReference type="EMBL" id="KAJ1876580.1"/>
    </source>
</evidence>
<proteinExistence type="predicted"/>
<evidence type="ECO:0000313" key="2">
    <source>
        <dbReference type="Proteomes" id="UP001150581"/>
    </source>
</evidence>
<dbReference type="EMBL" id="JANBPG010004392">
    <property type="protein sequence ID" value="KAJ1876580.1"/>
    <property type="molecule type" value="Genomic_DNA"/>
</dbReference>
<dbReference type="Proteomes" id="UP001150581">
    <property type="component" value="Unassembled WGS sequence"/>
</dbReference>
<protein>
    <submittedName>
        <fullName evidence="1">Uncharacterized protein</fullName>
    </submittedName>
</protein>
<accession>A0ACC1HWP4</accession>
<gene>
    <name evidence="1" type="ORF">LPJ66_012289</name>
</gene>
<comment type="caution">
    <text evidence="1">The sequence shown here is derived from an EMBL/GenBank/DDBJ whole genome shotgun (WGS) entry which is preliminary data.</text>
</comment>